<feature type="repeat" description="Solcar" evidence="9">
    <location>
        <begin position="112"/>
        <end position="199"/>
    </location>
</feature>
<evidence type="ECO:0000256" key="7">
    <source>
        <dbReference type="ARBA" id="ARBA00022989"/>
    </source>
</evidence>
<keyword evidence="5" id="KW-0677">Repeat</keyword>
<feature type="repeat" description="Solcar" evidence="9">
    <location>
        <begin position="216"/>
        <end position="299"/>
    </location>
</feature>
<dbReference type="Gene3D" id="1.50.40.10">
    <property type="entry name" value="Mitochondrial carrier domain"/>
    <property type="match status" value="1"/>
</dbReference>
<accession>A0AA40KD77</accession>
<dbReference type="Proteomes" id="UP001172155">
    <property type="component" value="Unassembled WGS sequence"/>
</dbReference>
<evidence type="ECO:0000256" key="5">
    <source>
        <dbReference type="ARBA" id="ARBA00022737"/>
    </source>
</evidence>
<organism evidence="11 12">
    <name type="scientific">Schizothecium vesticola</name>
    <dbReference type="NCBI Taxonomy" id="314040"/>
    <lineage>
        <taxon>Eukaryota</taxon>
        <taxon>Fungi</taxon>
        <taxon>Dikarya</taxon>
        <taxon>Ascomycota</taxon>
        <taxon>Pezizomycotina</taxon>
        <taxon>Sordariomycetes</taxon>
        <taxon>Sordariomycetidae</taxon>
        <taxon>Sordariales</taxon>
        <taxon>Schizotheciaceae</taxon>
        <taxon>Schizothecium</taxon>
    </lineage>
</organism>
<keyword evidence="6" id="KW-0999">Mitochondrion inner membrane</keyword>
<evidence type="ECO:0000256" key="2">
    <source>
        <dbReference type="ARBA" id="ARBA00006375"/>
    </source>
</evidence>
<keyword evidence="3 10" id="KW-0813">Transport</keyword>
<sequence>MTDTNDAGLSPALVETIAGLSAGTMATLIVHPLDIVKTRMQIHRTSVAPNTSLTTVSVLRSLAHTDRPLAALYRGLTPNLLGNASSWASFFFFKSLAERGLLSLHGGTAAALTPADYFAASLAAGAATQVLTNPIWVLKTRMLSSDRAAAGAYPSMWAGAARLLRAEGPRGFYRGLGVGMMSVSHGAVQFAVYDPARRWYFARRGGEGGEHMGNEATIVLSTAAKAVAGVTTYPLQVLRSRLQHYEAETLYGRGIRGVVGRLWKEEGWRGFYRGMVPGVVRVLPATWVTFLVYENVKYYLPRWA</sequence>
<evidence type="ECO:0000256" key="10">
    <source>
        <dbReference type="RuleBase" id="RU000488"/>
    </source>
</evidence>
<comment type="subcellular location">
    <subcellularLocation>
        <location evidence="1">Membrane</location>
        <topology evidence="1">Multi-pass membrane protein</topology>
    </subcellularLocation>
</comment>
<comment type="caution">
    <text evidence="11">The sequence shown here is derived from an EMBL/GenBank/DDBJ whole genome shotgun (WGS) entry which is preliminary data.</text>
</comment>
<dbReference type="SUPFAM" id="SSF103506">
    <property type="entry name" value="Mitochondrial carrier"/>
    <property type="match status" value="1"/>
</dbReference>
<evidence type="ECO:0000256" key="3">
    <source>
        <dbReference type="ARBA" id="ARBA00022448"/>
    </source>
</evidence>
<reference evidence="11" key="1">
    <citation type="submission" date="2023-06" db="EMBL/GenBank/DDBJ databases">
        <title>Genome-scale phylogeny and comparative genomics of the fungal order Sordariales.</title>
        <authorList>
            <consortium name="Lawrence Berkeley National Laboratory"/>
            <person name="Hensen N."/>
            <person name="Bonometti L."/>
            <person name="Westerberg I."/>
            <person name="Brannstrom I.O."/>
            <person name="Guillou S."/>
            <person name="Cros-Aarteil S."/>
            <person name="Calhoun S."/>
            <person name="Haridas S."/>
            <person name="Kuo A."/>
            <person name="Mondo S."/>
            <person name="Pangilinan J."/>
            <person name="Riley R."/>
            <person name="LaButti K."/>
            <person name="Andreopoulos B."/>
            <person name="Lipzen A."/>
            <person name="Chen C."/>
            <person name="Yanf M."/>
            <person name="Daum C."/>
            <person name="Ng V."/>
            <person name="Clum A."/>
            <person name="Steindorff A."/>
            <person name="Ohm R."/>
            <person name="Martin F."/>
            <person name="Silar P."/>
            <person name="Natvig D."/>
            <person name="Lalanne C."/>
            <person name="Gautier V."/>
            <person name="Ament-velasquez S.L."/>
            <person name="Kruys A."/>
            <person name="Hutchinson M.I."/>
            <person name="Powell A.J."/>
            <person name="Barry K."/>
            <person name="Miller A.N."/>
            <person name="Grigoriev I.V."/>
            <person name="Debuchy R."/>
            <person name="Gladieux P."/>
            <person name="Thoren M.H."/>
            <person name="Johannesson H."/>
        </authorList>
    </citation>
    <scope>NUCLEOTIDE SEQUENCE</scope>
    <source>
        <strain evidence="11">SMH3187-1</strain>
    </source>
</reference>
<evidence type="ECO:0000256" key="9">
    <source>
        <dbReference type="PROSITE-ProRule" id="PRU00282"/>
    </source>
</evidence>
<gene>
    <name evidence="11" type="ORF">B0T18DRAFT_386430</name>
</gene>
<keyword evidence="4 9" id="KW-0812">Transmembrane</keyword>
<dbReference type="InterPro" id="IPR023395">
    <property type="entry name" value="MCP_dom_sf"/>
</dbReference>
<dbReference type="PROSITE" id="PS50920">
    <property type="entry name" value="SOLCAR"/>
    <property type="match status" value="3"/>
</dbReference>
<keyword evidence="8 9" id="KW-0472">Membrane</keyword>
<protein>
    <submittedName>
        <fullName evidence="11">Mitochondrial carrier domain-containing protein</fullName>
    </submittedName>
</protein>
<keyword evidence="12" id="KW-1185">Reference proteome</keyword>
<dbReference type="EMBL" id="JAUKUD010000001">
    <property type="protein sequence ID" value="KAK0754577.1"/>
    <property type="molecule type" value="Genomic_DNA"/>
</dbReference>
<dbReference type="InterPro" id="IPR018108">
    <property type="entry name" value="MCP_transmembrane"/>
</dbReference>
<evidence type="ECO:0000313" key="12">
    <source>
        <dbReference type="Proteomes" id="UP001172155"/>
    </source>
</evidence>
<comment type="similarity">
    <text evidence="2 10">Belongs to the mitochondrial carrier (TC 2.A.29) family.</text>
</comment>
<dbReference type="GO" id="GO:0016020">
    <property type="term" value="C:membrane"/>
    <property type="evidence" value="ECO:0007669"/>
    <property type="project" value="UniProtKB-SubCell"/>
</dbReference>
<dbReference type="GO" id="GO:0006862">
    <property type="term" value="P:nucleotide transport"/>
    <property type="evidence" value="ECO:0007669"/>
    <property type="project" value="InterPro"/>
</dbReference>
<dbReference type="InterPro" id="IPR044712">
    <property type="entry name" value="SLC25A32-like"/>
</dbReference>
<evidence type="ECO:0000313" key="11">
    <source>
        <dbReference type="EMBL" id="KAK0754577.1"/>
    </source>
</evidence>
<name>A0AA40KD77_9PEZI</name>
<evidence type="ECO:0000256" key="1">
    <source>
        <dbReference type="ARBA" id="ARBA00004141"/>
    </source>
</evidence>
<dbReference type="Pfam" id="PF00153">
    <property type="entry name" value="Mito_carr"/>
    <property type="match status" value="3"/>
</dbReference>
<feature type="repeat" description="Solcar" evidence="9">
    <location>
        <begin position="10"/>
        <end position="100"/>
    </location>
</feature>
<dbReference type="GO" id="GO:0055085">
    <property type="term" value="P:transmembrane transport"/>
    <property type="evidence" value="ECO:0007669"/>
    <property type="project" value="InterPro"/>
</dbReference>
<keyword evidence="6" id="KW-0496">Mitochondrion</keyword>
<evidence type="ECO:0000256" key="4">
    <source>
        <dbReference type="ARBA" id="ARBA00022692"/>
    </source>
</evidence>
<proteinExistence type="inferred from homology"/>
<keyword evidence="7" id="KW-1133">Transmembrane helix</keyword>
<evidence type="ECO:0000256" key="8">
    <source>
        <dbReference type="ARBA" id="ARBA00023136"/>
    </source>
</evidence>
<dbReference type="AlphaFoldDB" id="A0AA40KD77"/>
<dbReference type="PANTHER" id="PTHR45683">
    <property type="entry name" value="MITOCHONDRIAL NICOTINAMIDE ADENINE DINUCLEOTIDE TRANSPORTER 1-RELATED-RELATED"/>
    <property type="match status" value="1"/>
</dbReference>
<evidence type="ECO:0000256" key="6">
    <source>
        <dbReference type="ARBA" id="ARBA00022792"/>
    </source>
</evidence>